<dbReference type="AlphaFoldDB" id="A0A2S2DM97"/>
<dbReference type="SUPFAM" id="SSF53850">
    <property type="entry name" value="Periplasmic binding protein-like II"/>
    <property type="match status" value="1"/>
</dbReference>
<dbReference type="Gene3D" id="3.40.190.10">
    <property type="entry name" value="Periplasmic binding protein-like II"/>
    <property type="match status" value="2"/>
</dbReference>
<reference evidence="6 7" key="1">
    <citation type="submission" date="2018-05" db="EMBL/GenBank/DDBJ databases">
        <title>Complete genome sequence of Massilia oculi sp. nov. CCUG 43427T (=DSM 26321T), the type strain of M. oculi, and comparison with genome sequences of other Massilia strains.</title>
        <authorList>
            <person name="Zhu B."/>
        </authorList>
    </citation>
    <scope>NUCLEOTIDE SEQUENCE [LARGE SCALE GENOMIC DNA]</scope>
    <source>
        <strain evidence="6 7">CCUG 43427</strain>
    </source>
</reference>
<evidence type="ECO:0000256" key="1">
    <source>
        <dbReference type="ARBA" id="ARBA00009437"/>
    </source>
</evidence>
<dbReference type="EMBL" id="CP029343">
    <property type="protein sequence ID" value="AWL06513.1"/>
    <property type="molecule type" value="Genomic_DNA"/>
</dbReference>
<dbReference type="InterPro" id="IPR036388">
    <property type="entry name" value="WH-like_DNA-bd_sf"/>
</dbReference>
<comment type="similarity">
    <text evidence="1">Belongs to the LysR transcriptional regulatory family.</text>
</comment>
<dbReference type="Pfam" id="PF00126">
    <property type="entry name" value="HTH_1"/>
    <property type="match status" value="1"/>
</dbReference>
<dbReference type="KEGG" id="mtim:DIR46_20120"/>
<evidence type="ECO:0000256" key="4">
    <source>
        <dbReference type="ARBA" id="ARBA00023163"/>
    </source>
</evidence>
<dbReference type="Pfam" id="PF03466">
    <property type="entry name" value="LysR_substrate"/>
    <property type="match status" value="1"/>
</dbReference>
<evidence type="ECO:0000313" key="7">
    <source>
        <dbReference type="Proteomes" id="UP000245820"/>
    </source>
</evidence>
<dbReference type="Gene3D" id="1.10.10.10">
    <property type="entry name" value="Winged helix-like DNA-binding domain superfamily/Winged helix DNA-binding domain"/>
    <property type="match status" value="1"/>
</dbReference>
<dbReference type="PROSITE" id="PS50931">
    <property type="entry name" value="HTH_LYSR"/>
    <property type="match status" value="1"/>
</dbReference>
<protein>
    <submittedName>
        <fullName evidence="6">LysR family transcriptional regulator</fullName>
    </submittedName>
</protein>
<dbReference type="InterPro" id="IPR000847">
    <property type="entry name" value="LysR_HTH_N"/>
</dbReference>
<evidence type="ECO:0000259" key="5">
    <source>
        <dbReference type="PROSITE" id="PS50931"/>
    </source>
</evidence>
<proteinExistence type="inferred from homology"/>
<evidence type="ECO:0000256" key="3">
    <source>
        <dbReference type="ARBA" id="ARBA00023125"/>
    </source>
</evidence>
<accession>A0A2S2DM97</accession>
<keyword evidence="2" id="KW-0805">Transcription regulation</keyword>
<name>A0A2S2DM97_9BURK</name>
<sequence length="303" mass="32207">MVSFCFEKRDMETESLRIFCMVAAELSITQAAARLGRAPSNVTTRIQQLEADLGAGLFVRTGKRIALSAAGQQFRVYAERLLALEDEARQVVSNGASGGVLRIGSMESTAASRLPDVLAAFHVDHPPTRLSLRTGPSRQLIEQVETGALDCAFAALADGGADLADLAETGLRATPVWVEDLLLLMSPGEAGVDDARKVTARSLAAFPQGCTYRSLAEDRLGVARDPAWRVHEMSSYHAMIACVAAGACVTVLPVSVLALGGAPASLTTLPLGRLDTCLVWRDGFATPAFRAFAARLGVRLEPR</sequence>
<feature type="domain" description="HTH lysR-type" evidence="5">
    <location>
        <begin position="11"/>
        <end position="68"/>
    </location>
</feature>
<dbReference type="InterPro" id="IPR005119">
    <property type="entry name" value="LysR_subst-bd"/>
</dbReference>
<dbReference type="InterPro" id="IPR036390">
    <property type="entry name" value="WH_DNA-bd_sf"/>
</dbReference>
<dbReference type="OrthoDB" id="464481at2"/>
<dbReference type="PANTHER" id="PTHR30126">
    <property type="entry name" value="HTH-TYPE TRANSCRIPTIONAL REGULATOR"/>
    <property type="match status" value="1"/>
</dbReference>
<keyword evidence="7" id="KW-1185">Reference proteome</keyword>
<keyword evidence="4" id="KW-0804">Transcription</keyword>
<keyword evidence="3" id="KW-0238">DNA-binding</keyword>
<evidence type="ECO:0000313" key="6">
    <source>
        <dbReference type="EMBL" id="AWL06513.1"/>
    </source>
</evidence>
<dbReference type="PANTHER" id="PTHR30126:SF40">
    <property type="entry name" value="HTH-TYPE TRANSCRIPTIONAL REGULATOR GLTR"/>
    <property type="match status" value="1"/>
</dbReference>
<dbReference type="GO" id="GO:0003700">
    <property type="term" value="F:DNA-binding transcription factor activity"/>
    <property type="evidence" value="ECO:0007669"/>
    <property type="project" value="InterPro"/>
</dbReference>
<gene>
    <name evidence="6" type="ORF">DIR46_20120</name>
</gene>
<organism evidence="6 7">
    <name type="scientific">Massilia oculi</name>
    <dbReference type="NCBI Taxonomy" id="945844"/>
    <lineage>
        <taxon>Bacteria</taxon>
        <taxon>Pseudomonadati</taxon>
        <taxon>Pseudomonadota</taxon>
        <taxon>Betaproteobacteria</taxon>
        <taxon>Burkholderiales</taxon>
        <taxon>Oxalobacteraceae</taxon>
        <taxon>Telluria group</taxon>
        <taxon>Massilia</taxon>
    </lineage>
</organism>
<dbReference type="Proteomes" id="UP000245820">
    <property type="component" value="Chromosome"/>
</dbReference>
<dbReference type="GO" id="GO:0000976">
    <property type="term" value="F:transcription cis-regulatory region binding"/>
    <property type="evidence" value="ECO:0007669"/>
    <property type="project" value="TreeGrafter"/>
</dbReference>
<evidence type="ECO:0000256" key="2">
    <source>
        <dbReference type="ARBA" id="ARBA00023015"/>
    </source>
</evidence>
<dbReference type="SUPFAM" id="SSF46785">
    <property type="entry name" value="Winged helix' DNA-binding domain"/>
    <property type="match status" value="1"/>
</dbReference>